<dbReference type="GO" id="GO:0004619">
    <property type="term" value="F:phosphoglycerate mutase activity"/>
    <property type="evidence" value="ECO:0007669"/>
    <property type="project" value="UniProtKB-UniRule"/>
</dbReference>
<keyword evidence="5 9" id="KW-0479">Metal-binding</keyword>
<dbReference type="GO" id="GO:0005737">
    <property type="term" value="C:cytoplasm"/>
    <property type="evidence" value="ECO:0007669"/>
    <property type="project" value="InterPro"/>
</dbReference>
<keyword evidence="7 9" id="KW-0464">Manganese</keyword>
<dbReference type="SUPFAM" id="SSF53649">
    <property type="entry name" value="Alkaline phosphatase-like"/>
    <property type="match status" value="1"/>
</dbReference>
<dbReference type="EC" id="5.4.2.12" evidence="9 10"/>
<dbReference type="PANTHER" id="PTHR31637:SF0">
    <property type="entry name" value="2,3-BISPHOSPHOGLYCERATE-INDEPENDENT PHOSPHOGLYCERATE MUTASE"/>
    <property type="match status" value="1"/>
</dbReference>
<keyword evidence="6 9" id="KW-0324">Glycolysis</keyword>
<comment type="subunit">
    <text evidence="9">Monomer.</text>
</comment>
<evidence type="ECO:0000256" key="5">
    <source>
        <dbReference type="ARBA" id="ARBA00022723"/>
    </source>
</evidence>
<dbReference type="GO" id="GO:0006096">
    <property type="term" value="P:glycolytic process"/>
    <property type="evidence" value="ECO:0007669"/>
    <property type="project" value="UniProtKB-UniRule"/>
</dbReference>
<keyword evidence="8 9" id="KW-0413">Isomerase</keyword>
<evidence type="ECO:0000259" key="15">
    <source>
        <dbReference type="Pfam" id="PF06415"/>
    </source>
</evidence>
<accession>A0A2T2X007</accession>
<evidence type="ECO:0000256" key="10">
    <source>
        <dbReference type="NCBIfam" id="TIGR01307"/>
    </source>
</evidence>
<feature type="binding site" evidence="9 13">
    <location>
        <position position="456"/>
    </location>
    <ligand>
        <name>Mn(2+)</name>
        <dbReference type="ChEBI" id="CHEBI:29035"/>
        <label>1</label>
    </ligand>
</feature>
<evidence type="ECO:0000256" key="8">
    <source>
        <dbReference type="ARBA" id="ARBA00023235"/>
    </source>
</evidence>
<dbReference type="InterPro" id="IPR005995">
    <property type="entry name" value="Pgm_bpd_ind"/>
</dbReference>
<comment type="cofactor">
    <cofactor evidence="9">
        <name>Mn(2+)</name>
        <dbReference type="ChEBI" id="CHEBI:29035"/>
    </cofactor>
    <text evidence="9">Binds 2 manganese ions per subunit.</text>
</comment>
<dbReference type="HAMAP" id="MF_01038">
    <property type="entry name" value="GpmI"/>
    <property type="match status" value="1"/>
</dbReference>
<evidence type="ECO:0000256" key="2">
    <source>
        <dbReference type="ARBA" id="ARBA00002315"/>
    </source>
</evidence>
<name>A0A2T2X007_9FIRM</name>
<sequence length="515" mass="55961">MRPTVLMVLDGWGIAPPSPSNAVSKAPDSHMQTLQQQYLFTALQAHGRAVGLMDGQMGDSNVGHLTLGAGRIVPQNLVRIFDAIESGELAKNPVVQDIVRHGRTRVLHVMGLLSGGGVHSHQDHLKALLEVLAEAGLQRVYLHLWLDGRDVDPHSAPSSLAFLAGVLNDLGIGRIASICGRYYAMDRDQRWDRTEKAYRAMVEGQGNVASNAVEAVLRAYEDGVGDEFVPPTVLVDSLAHPVATISEDDVVLVFNFRADRVRQITRALADPDFRAFARPMSRVHYLAGMTQYDEDFVLPHVFAPMTVTNNLAEWLSRQGLRQLHVAETEKYAHVTFFFNGGVERVYDGESRILIPSPKVATYDLQPEMSAVAIADTVIQQLDNDHNDFILLNFANSDMVGHTGNLLAAAEAVRVADIQIGRIADKVLEQGGLLAIVADHGNAEVMTGPHGEPHTQHTTNPVPFVLVGPESVLDHWRLRAGGGLQDVAPTLLDAMNVSKPDEMTGESLLIKGGTGA</sequence>
<evidence type="ECO:0000256" key="7">
    <source>
        <dbReference type="ARBA" id="ARBA00023211"/>
    </source>
</evidence>
<dbReference type="PIRSF" id="PIRSF001492">
    <property type="entry name" value="IPGAM"/>
    <property type="match status" value="1"/>
</dbReference>
<feature type="binding site" evidence="9 13">
    <location>
        <position position="439"/>
    </location>
    <ligand>
        <name>Mn(2+)</name>
        <dbReference type="ChEBI" id="CHEBI:29035"/>
        <label>2</label>
    </ligand>
</feature>
<comment type="catalytic activity">
    <reaction evidence="1 9">
        <text>(2R)-2-phosphoglycerate = (2R)-3-phosphoglycerate</text>
        <dbReference type="Rhea" id="RHEA:15901"/>
        <dbReference type="ChEBI" id="CHEBI:58272"/>
        <dbReference type="ChEBI" id="CHEBI:58289"/>
        <dbReference type="EC" id="5.4.2.12"/>
    </reaction>
</comment>
<comment type="pathway">
    <text evidence="3 9">Carbohydrate degradation; glycolysis; pyruvate from D-glyceraldehyde 3-phosphate: step 3/5.</text>
</comment>
<evidence type="ECO:0000256" key="3">
    <source>
        <dbReference type="ARBA" id="ARBA00004798"/>
    </source>
</evidence>
<feature type="binding site" evidence="9 13">
    <location>
        <position position="60"/>
    </location>
    <ligand>
        <name>Mn(2+)</name>
        <dbReference type="ChEBI" id="CHEBI:29035"/>
        <label>2</label>
    </ligand>
</feature>
<dbReference type="UniPathway" id="UPA00109">
    <property type="reaction ID" value="UER00186"/>
</dbReference>
<dbReference type="Gene3D" id="3.40.720.10">
    <property type="entry name" value="Alkaline Phosphatase, subunit A"/>
    <property type="match status" value="1"/>
</dbReference>
<dbReference type="GO" id="GO:0030145">
    <property type="term" value="F:manganese ion binding"/>
    <property type="evidence" value="ECO:0007669"/>
    <property type="project" value="UniProtKB-UniRule"/>
</dbReference>
<evidence type="ECO:0000313" key="17">
    <source>
        <dbReference type="Proteomes" id="UP000242699"/>
    </source>
</evidence>
<comment type="function">
    <text evidence="2 9">Catalyzes the interconversion of 2-phosphoglycerate and 3-phosphoglycerate.</text>
</comment>
<dbReference type="SUPFAM" id="SSF64158">
    <property type="entry name" value="2,3-Bisphosphoglycerate-independent phosphoglycerate mutase, substrate-binding domain"/>
    <property type="match status" value="1"/>
</dbReference>
<evidence type="ECO:0000256" key="11">
    <source>
        <dbReference type="PIRSR" id="PIRSR001492-1"/>
    </source>
</evidence>
<evidence type="ECO:0000256" key="6">
    <source>
        <dbReference type="ARBA" id="ARBA00023152"/>
    </source>
</evidence>
<evidence type="ECO:0000256" key="1">
    <source>
        <dbReference type="ARBA" id="ARBA00000370"/>
    </source>
</evidence>
<feature type="domain" description="Metalloenzyme" evidence="14">
    <location>
        <begin position="3"/>
        <end position="497"/>
    </location>
</feature>
<evidence type="ECO:0000259" key="14">
    <source>
        <dbReference type="Pfam" id="PF01676"/>
    </source>
</evidence>
<dbReference type="Proteomes" id="UP000242699">
    <property type="component" value="Unassembled WGS sequence"/>
</dbReference>
<feature type="binding site" evidence="9 12">
    <location>
        <begin position="149"/>
        <end position="150"/>
    </location>
    <ligand>
        <name>substrate</name>
    </ligand>
</feature>
<dbReference type="FunFam" id="3.40.1450.10:FF:000002">
    <property type="entry name" value="2,3-bisphosphoglycerate-independent phosphoglycerate mutase"/>
    <property type="match status" value="1"/>
</dbReference>
<dbReference type="InterPro" id="IPR006124">
    <property type="entry name" value="Metalloenzyme"/>
</dbReference>
<dbReference type="Gene3D" id="3.40.1450.10">
    <property type="entry name" value="BPG-independent phosphoglycerate mutase, domain B"/>
    <property type="match status" value="1"/>
</dbReference>
<evidence type="ECO:0000256" key="13">
    <source>
        <dbReference type="PIRSR" id="PIRSR001492-3"/>
    </source>
</evidence>
<proteinExistence type="inferred from homology"/>
<feature type="binding site" evidence="9 13">
    <location>
        <position position="397"/>
    </location>
    <ligand>
        <name>Mn(2+)</name>
        <dbReference type="ChEBI" id="CHEBI:29035"/>
        <label>1</label>
    </ligand>
</feature>
<dbReference type="InterPro" id="IPR011258">
    <property type="entry name" value="BPG-indep_PGM_N"/>
</dbReference>
<dbReference type="CDD" id="cd16010">
    <property type="entry name" value="iPGM"/>
    <property type="match status" value="1"/>
</dbReference>
<dbReference type="InterPro" id="IPR036646">
    <property type="entry name" value="PGAM_B_sf"/>
</dbReference>
<evidence type="ECO:0000256" key="12">
    <source>
        <dbReference type="PIRSR" id="PIRSR001492-2"/>
    </source>
</evidence>
<dbReference type="Pfam" id="PF01676">
    <property type="entry name" value="Metalloenzyme"/>
    <property type="match status" value="1"/>
</dbReference>
<dbReference type="InterPro" id="IPR017850">
    <property type="entry name" value="Alkaline_phosphatase_core_sf"/>
</dbReference>
<dbReference type="NCBIfam" id="TIGR01307">
    <property type="entry name" value="pgm_bpd_ind"/>
    <property type="match status" value="1"/>
</dbReference>
<dbReference type="EMBL" id="PXYT01000024">
    <property type="protein sequence ID" value="PSR27806.1"/>
    <property type="molecule type" value="Genomic_DNA"/>
</dbReference>
<feature type="binding site" evidence="9 12">
    <location>
        <position position="330"/>
    </location>
    <ligand>
        <name>substrate</name>
    </ligand>
</feature>
<feature type="binding site" evidence="9 12">
    <location>
        <position position="187"/>
    </location>
    <ligand>
        <name>substrate</name>
    </ligand>
</feature>
<evidence type="ECO:0000256" key="9">
    <source>
        <dbReference type="HAMAP-Rule" id="MF_01038"/>
    </source>
</evidence>
<dbReference type="AlphaFoldDB" id="A0A2T2X007"/>
<feature type="binding site" evidence="9 12">
    <location>
        <position position="181"/>
    </location>
    <ligand>
        <name>substrate</name>
    </ligand>
</feature>
<feature type="active site" description="Phosphoserine intermediate" evidence="9 11">
    <location>
        <position position="60"/>
    </location>
</feature>
<feature type="binding site" evidence="9 12">
    <location>
        <position position="119"/>
    </location>
    <ligand>
        <name>substrate</name>
    </ligand>
</feature>
<evidence type="ECO:0000313" key="16">
    <source>
        <dbReference type="EMBL" id="PSR27806.1"/>
    </source>
</evidence>
<gene>
    <name evidence="9" type="primary">gpmI</name>
    <name evidence="16" type="ORF">C7B43_11320</name>
</gene>
<reference evidence="16 17" key="1">
    <citation type="journal article" date="2014" name="BMC Genomics">
        <title>Comparison of environmental and isolate Sulfobacillus genomes reveals diverse carbon, sulfur, nitrogen, and hydrogen metabolisms.</title>
        <authorList>
            <person name="Justice N.B."/>
            <person name="Norman A."/>
            <person name="Brown C.T."/>
            <person name="Singh A."/>
            <person name="Thomas B.C."/>
            <person name="Banfield J.F."/>
        </authorList>
    </citation>
    <scope>NUCLEOTIDE SEQUENCE [LARGE SCALE GENOMIC DNA]</scope>
    <source>
        <strain evidence="16">AMDSBA1</strain>
    </source>
</reference>
<protein>
    <recommendedName>
        <fullName evidence="9 10">2,3-bisphosphoglycerate-independent phosphoglycerate mutase</fullName>
        <shortName evidence="9">BPG-independent PGAM</shortName>
        <shortName evidence="9">Phosphoglyceromutase</shortName>
        <shortName evidence="9">iPGM</shortName>
        <ecNumber evidence="9 10">5.4.2.12</ecNumber>
    </recommendedName>
</protein>
<feature type="binding site" evidence="9 12">
    <location>
        <begin position="257"/>
        <end position="260"/>
    </location>
    <ligand>
        <name>substrate</name>
    </ligand>
</feature>
<organism evidence="16 17">
    <name type="scientific">Sulfobacillus benefaciens</name>
    <dbReference type="NCBI Taxonomy" id="453960"/>
    <lineage>
        <taxon>Bacteria</taxon>
        <taxon>Bacillati</taxon>
        <taxon>Bacillota</taxon>
        <taxon>Clostridia</taxon>
        <taxon>Eubacteriales</taxon>
        <taxon>Clostridiales Family XVII. Incertae Sedis</taxon>
        <taxon>Sulfobacillus</taxon>
    </lineage>
</organism>
<dbReference type="GO" id="GO:0006007">
    <property type="term" value="P:glucose catabolic process"/>
    <property type="evidence" value="ECO:0007669"/>
    <property type="project" value="InterPro"/>
</dbReference>
<dbReference type="PANTHER" id="PTHR31637">
    <property type="entry name" value="2,3-BISPHOSPHOGLYCERATE-INDEPENDENT PHOSPHOGLYCERATE MUTASE"/>
    <property type="match status" value="1"/>
</dbReference>
<comment type="caution">
    <text evidence="16">The sequence shown here is derived from an EMBL/GenBank/DDBJ whole genome shotgun (WGS) entry which is preliminary data.</text>
</comment>
<evidence type="ECO:0000256" key="4">
    <source>
        <dbReference type="ARBA" id="ARBA00008819"/>
    </source>
</evidence>
<feature type="binding site" evidence="9 13">
    <location>
        <position position="10"/>
    </location>
    <ligand>
        <name>Mn(2+)</name>
        <dbReference type="ChEBI" id="CHEBI:29035"/>
        <label>2</label>
    </ligand>
</feature>
<dbReference type="Pfam" id="PF06415">
    <property type="entry name" value="iPGM_N"/>
    <property type="match status" value="1"/>
</dbReference>
<comment type="similarity">
    <text evidence="4 9">Belongs to the BPG-independent phosphoglycerate mutase family.</text>
</comment>
<feature type="binding site" evidence="9 13">
    <location>
        <position position="438"/>
    </location>
    <ligand>
        <name>Mn(2+)</name>
        <dbReference type="ChEBI" id="CHEBI:29035"/>
        <label>2</label>
    </ligand>
</feature>
<feature type="domain" description="BPG-independent PGAM N-terminal" evidence="15">
    <location>
        <begin position="82"/>
        <end position="294"/>
    </location>
</feature>
<feature type="binding site" evidence="9 13">
    <location>
        <position position="401"/>
    </location>
    <ligand>
        <name>Mn(2+)</name>
        <dbReference type="ChEBI" id="CHEBI:29035"/>
        <label>1</label>
    </ligand>
</feature>